<dbReference type="GO" id="GO:0000976">
    <property type="term" value="F:transcription cis-regulatory region binding"/>
    <property type="evidence" value="ECO:0007669"/>
    <property type="project" value="TreeGrafter"/>
</dbReference>
<dbReference type="Proteomes" id="UP000481339">
    <property type="component" value="Unassembled WGS sequence"/>
</dbReference>
<proteinExistence type="predicted"/>
<dbReference type="EMBL" id="WBKA01000007">
    <property type="protein sequence ID" value="KAB1631350.1"/>
    <property type="molecule type" value="Genomic_DNA"/>
</dbReference>
<dbReference type="PANTHER" id="PTHR30055:SF234">
    <property type="entry name" value="HTH-TYPE TRANSCRIPTIONAL REGULATOR BETI"/>
    <property type="match status" value="1"/>
</dbReference>
<dbReference type="InterPro" id="IPR001647">
    <property type="entry name" value="HTH_TetR"/>
</dbReference>
<keyword evidence="8" id="KW-1185">Reference proteome</keyword>
<gene>
    <name evidence="7" type="ORF">F8O02_08250</name>
</gene>
<dbReference type="InterPro" id="IPR039538">
    <property type="entry name" value="BetI_C"/>
</dbReference>
<dbReference type="RefSeq" id="WP_158036766.1">
    <property type="nucleotide sequence ID" value="NZ_BAAAZV010000020.1"/>
</dbReference>
<dbReference type="Gene3D" id="1.10.357.10">
    <property type="entry name" value="Tetracycline Repressor, domain 2"/>
    <property type="match status" value="1"/>
</dbReference>
<evidence type="ECO:0000256" key="4">
    <source>
        <dbReference type="ARBA" id="ARBA00023163"/>
    </source>
</evidence>
<dbReference type="InterPro" id="IPR050109">
    <property type="entry name" value="HTH-type_TetR-like_transc_reg"/>
</dbReference>
<evidence type="ECO:0000313" key="8">
    <source>
        <dbReference type="Proteomes" id="UP000481339"/>
    </source>
</evidence>
<keyword evidence="4" id="KW-0804">Transcription</keyword>
<feature type="domain" description="HTH tetR-type" evidence="6">
    <location>
        <begin position="8"/>
        <end position="68"/>
    </location>
</feature>
<dbReference type="PROSITE" id="PS50977">
    <property type="entry name" value="HTH_TETR_2"/>
    <property type="match status" value="1"/>
</dbReference>
<dbReference type="Pfam" id="PF13977">
    <property type="entry name" value="TetR_C_6"/>
    <property type="match status" value="1"/>
</dbReference>
<accession>A0A7C8BQZ2</accession>
<feature type="DNA-binding region" description="H-T-H motif" evidence="5">
    <location>
        <begin position="31"/>
        <end position="50"/>
    </location>
</feature>
<sequence>MPKHIDHEQRREQIAEALWRVVEQEGVAQVSVRRVAQEAGLAVGSLRHVFPTRADLLEFSTELMLRRATERIRQVTPHEDIEEYACEVLEHLVPLTPASRIEFAVNLALYAEAPSVSQIGVLRDRAQHALQEGCRLLARRLGVPDVRVELEARRLHALVDGLALHLSGSVDAAEAEWAREILAAEVHRLHAAAAE</sequence>
<dbReference type="SUPFAM" id="SSF48498">
    <property type="entry name" value="Tetracyclin repressor-like, C-terminal domain"/>
    <property type="match status" value="1"/>
</dbReference>
<dbReference type="AlphaFoldDB" id="A0A7C8BQZ2"/>
<evidence type="ECO:0000256" key="1">
    <source>
        <dbReference type="ARBA" id="ARBA00022491"/>
    </source>
</evidence>
<dbReference type="InterPro" id="IPR009057">
    <property type="entry name" value="Homeodomain-like_sf"/>
</dbReference>
<evidence type="ECO:0000313" key="7">
    <source>
        <dbReference type="EMBL" id="KAB1631350.1"/>
    </source>
</evidence>
<evidence type="ECO:0000256" key="3">
    <source>
        <dbReference type="ARBA" id="ARBA00023125"/>
    </source>
</evidence>
<keyword evidence="3 5" id="KW-0238">DNA-binding</keyword>
<protein>
    <submittedName>
        <fullName evidence="7">TetR family transcriptional regulator</fullName>
    </submittedName>
</protein>
<keyword evidence="1" id="KW-0678">Repressor</keyword>
<evidence type="ECO:0000259" key="6">
    <source>
        <dbReference type="PROSITE" id="PS50977"/>
    </source>
</evidence>
<dbReference type="SUPFAM" id="SSF46689">
    <property type="entry name" value="Homeodomain-like"/>
    <property type="match status" value="1"/>
</dbReference>
<organism evidence="7 8">
    <name type="scientific">Pseudoclavibacter caeni</name>
    <dbReference type="NCBI Taxonomy" id="908846"/>
    <lineage>
        <taxon>Bacteria</taxon>
        <taxon>Bacillati</taxon>
        <taxon>Actinomycetota</taxon>
        <taxon>Actinomycetes</taxon>
        <taxon>Micrococcales</taxon>
        <taxon>Microbacteriaceae</taxon>
        <taxon>Pseudoclavibacter</taxon>
    </lineage>
</organism>
<dbReference type="PANTHER" id="PTHR30055">
    <property type="entry name" value="HTH-TYPE TRANSCRIPTIONAL REGULATOR RUTR"/>
    <property type="match status" value="1"/>
</dbReference>
<name>A0A7C8BQZ2_9MICO</name>
<evidence type="ECO:0000256" key="2">
    <source>
        <dbReference type="ARBA" id="ARBA00023015"/>
    </source>
</evidence>
<evidence type="ECO:0000256" key="5">
    <source>
        <dbReference type="PROSITE-ProRule" id="PRU00335"/>
    </source>
</evidence>
<dbReference type="GO" id="GO:0003700">
    <property type="term" value="F:DNA-binding transcription factor activity"/>
    <property type="evidence" value="ECO:0007669"/>
    <property type="project" value="TreeGrafter"/>
</dbReference>
<keyword evidence="2" id="KW-0805">Transcription regulation</keyword>
<comment type="caution">
    <text evidence="7">The sequence shown here is derived from an EMBL/GenBank/DDBJ whole genome shotgun (WGS) entry which is preliminary data.</text>
</comment>
<dbReference type="InterPro" id="IPR036271">
    <property type="entry name" value="Tet_transcr_reg_TetR-rel_C_sf"/>
</dbReference>
<reference evidence="7 8" key="1">
    <citation type="submission" date="2019-09" db="EMBL/GenBank/DDBJ databases">
        <title>Phylogeny of genus Pseudoclavibacter and closely related genus.</title>
        <authorList>
            <person name="Li Y."/>
        </authorList>
    </citation>
    <scope>NUCLEOTIDE SEQUENCE [LARGE SCALE GENOMIC DNA]</scope>
    <source>
        <strain evidence="7 8">JCM 16921</strain>
    </source>
</reference>
<dbReference type="Pfam" id="PF00440">
    <property type="entry name" value="TetR_N"/>
    <property type="match status" value="1"/>
</dbReference>
<dbReference type="OrthoDB" id="9816296at2"/>